<evidence type="ECO:0000256" key="1">
    <source>
        <dbReference type="SAM" id="Coils"/>
    </source>
</evidence>
<feature type="coiled-coil region" evidence="1">
    <location>
        <begin position="254"/>
        <end position="281"/>
    </location>
</feature>
<comment type="caution">
    <text evidence="2">The sequence shown here is derived from an EMBL/GenBank/DDBJ whole genome shotgun (WGS) entry which is preliminary data.</text>
</comment>
<dbReference type="EMBL" id="PGXC01000038">
    <property type="protein sequence ID" value="PKK88646.1"/>
    <property type="molecule type" value="Genomic_DNA"/>
</dbReference>
<evidence type="ECO:0008006" key="4">
    <source>
        <dbReference type="Google" id="ProtNLM"/>
    </source>
</evidence>
<evidence type="ECO:0000313" key="3">
    <source>
        <dbReference type="Proteomes" id="UP000233256"/>
    </source>
</evidence>
<sequence>MRLLPVVMAFFVFFSLISNIVQADRGSIPFKPDVKIFEPNQNALIAWNGIEEILILTTNLRASEATRVLEVIPMPSEPVVKKGDIEIFRKATRLINEKRARWNTSSGSERGLSMSKGAQPPSGEITFHKTIGAHDVSVARVLDSRGFVKWVSDYLKTRNIDNPVIPETLRKVIEEYLAEGFGWFVFDVVQLDTEAITNQAIQYRFRTGKMFYPLKISRTDTGYTTIDLLILTPKLLNNFPGWPGNLIQLRHEPVSIVSKEVRELSEEIDDLLGNRDDMKLRIWRIKWKLSSFENDLLAY</sequence>
<organism evidence="2 3">
    <name type="scientific">Candidatus Wallbacteria bacterium HGW-Wallbacteria-1</name>
    <dbReference type="NCBI Taxonomy" id="2013854"/>
    <lineage>
        <taxon>Bacteria</taxon>
        <taxon>Candidatus Walliibacteriota</taxon>
    </lineage>
</organism>
<protein>
    <recommendedName>
        <fullName evidence="4">DUF2330 domain-containing protein</fullName>
    </recommendedName>
</protein>
<dbReference type="InterPro" id="IPR019283">
    <property type="entry name" value="DUF2330"/>
</dbReference>
<reference evidence="2 3" key="1">
    <citation type="journal article" date="2017" name="ISME J.">
        <title>Potential for microbial H2 and metal transformations associated with novel bacteria and archaea in deep terrestrial subsurface sediments.</title>
        <authorList>
            <person name="Hernsdorf A.W."/>
            <person name="Amano Y."/>
            <person name="Miyakawa K."/>
            <person name="Ise K."/>
            <person name="Suzuki Y."/>
            <person name="Anantharaman K."/>
            <person name="Probst A."/>
            <person name="Burstein D."/>
            <person name="Thomas B.C."/>
            <person name="Banfield J.F."/>
        </authorList>
    </citation>
    <scope>NUCLEOTIDE SEQUENCE [LARGE SCALE GENOMIC DNA]</scope>
    <source>
        <strain evidence="2">HGW-Wallbacteria-1</strain>
    </source>
</reference>
<accession>A0A2N1PJZ9</accession>
<name>A0A2N1PJZ9_9BACT</name>
<evidence type="ECO:0000313" key="2">
    <source>
        <dbReference type="EMBL" id="PKK88646.1"/>
    </source>
</evidence>
<keyword evidence="1" id="KW-0175">Coiled coil</keyword>
<dbReference type="Proteomes" id="UP000233256">
    <property type="component" value="Unassembled WGS sequence"/>
</dbReference>
<gene>
    <name evidence="2" type="ORF">CVV64_17810</name>
</gene>
<proteinExistence type="predicted"/>
<dbReference type="AlphaFoldDB" id="A0A2N1PJZ9"/>
<dbReference type="Pfam" id="PF10092">
    <property type="entry name" value="DUF2330"/>
    <property type="match status" value="1"/>
</dbReference>